<evidence type="ECO:0000313" key="1">
    <source>
        <dbReference type="EMBL" id="KAJ9659492.1"/>
    </source>
</evidence>
<sequence>MDAGHLLYLVLECNRVNPLFCAPVENPQHILDIGTGPGTWAIDVADKFPEALVHGVDLFPPPTVWVPPNCHLEVEDVLHNWTWRHKFDLIHMRLMLGAFTDTEWHEIYSKCFNYIKPGGWIEQIELDVRVMSDDGSLPSDSLLAGWGDNFLGCAERAGRSLATQTTMKAKIESAGFVDVQEQLYKCPIGAWPKNKILKEAGRINFTHWDSGLEGWAMWLLTKYGTPEPWSADEVRVYVASVRQELKTPRLHIWHYT</sequence>
<organism evidence="1 2">
    <name type="scientific">Neophaeococcomyces mojaviensis</name>
    <dbReference type="NCBI Taxonomy" id="3383035"/>
    <lineage>
        <taxon>Eukaryota</taxon>
        <taxon>Fungi</taxon>
        <taxon>Dikarya</taxon>
        <taxon>Ascomycota</taxon>
        <taxon>Pezizomycotina</taxon>
        <taxon>Eurotiomycetes</taxon>
        <taxon>Chaetothyriomycetidae</taxon>
        <taxon>Chaetothyriales</taxon>
        <taxon>Chaetothyriales incertae sedis</taxon>
        <taxon>Neophaeococcomyces</taxon>
    </lineage>
</organism>
<gene>
    <name evidence="1" type="ORF">H2198_003067</name>
</gene>
<dbReference type="EMBL" id="JAPDRQ010000039">
    <property type="protein sequence ID" value="KAJ9659492.1"/>
    <property type="molecule type" value="Genomic_DNA"/>
</dbReference>
<proteinExistence type="predicted"/>
<reference evidence="1" key="1">
    <citation type="submission" date="2022-10" db="EMBL/GenBank/DDBJ databases">
        <title>Culturing micro-colonial fungi from biological soil crusts in the Mojave desert and describing Neophaeococcomyces mojavensis, and introducing the new genera and species Taxawa tesnikishii.</title>
        <authorList>
            <person name="Kurbessoian T."/>
            <person name="Stajich J.E."/>
        </authorList>
    </citation>
    <scope>NUCLEOTIDE SEQUENCE</scope>
    <source>
        <strain evidence="1">JES_112</strain>
    </source>
</reference>
<protein>
    <submittedName>
        <fullName evidence="1">Uncharacterized protein</fullName>
    </submittedName>
</protein>
<comment type="caution">
    <text evidence="1">The sequence shown here is derived from an EMBL/GenBank/DDBJ whole genome shotgun (WGS) entry which is preliminary data.</text>
</comment>
<accession>A0ACC3ACS1</accession>
<dbReference type="Proteomes" id="UP001172386">
    <property type="component" value="Unassembled WGS sequence"/>
</dbReference>
<keyword evidence="2" id="KW-1185">Reference proteome</keyword>
<name>A0ACC3ACS1_9EURO</name>
<evidence type="ECO:0000313" key="2">
    <source>
        <dbReference type="Proteomes" id="UP001172386"/>
    </source>
</evidence>